<sequence length="353" mass="40659">MKTGQVNKDLTIETLRGLAIILMVLGHVIGSGADNGLKVADTSIWRYIYYMFQYMRMPLFTVISGFVYAYKPVYKFNSNSKFLFGKVNRLLIPLVVVATMFYFLQYIIPGTNHRHNLDDIWRIYVYPYAHFWFLQGMMIVFIIITVLENFKVFNTLKSTMICLAISLLIFVLFPYKVNYFSLNRVPFLLTFFILGLSFKRFYDVIFKTDEIKKQIINVAAVIFVCSLSCQLYYFNTELDTRIVNLLTFAVGSTTCLLMINAGYQNSKLIWLGDYSYSIYLFHIFGAVAPRVLFAKLSISNMPLQILVGLITGLSFPVLLRLLCGSNKILSVLLFGDKFRVTQAHKTNQPAYTQ</sequence>
<evidence type="ECO:0000313" key="4">
    <source>
        <dbReference type="Proteomes" id="UP000282759"/>
    </source>
</evidence>
<dbReference type="PANTHER" id="PTHR37312:SF1">
    <property type="entry name" value="MEMBRANE-BOUND ACYLTRANSFERASE YKRP-RELATED"/>
    <property type="match status" value="1"/>
</dbReference>
<proteinExistence type="predicted"/>
<feature type="transmembrane region" description="Helical" evidence="1">
    <location>
        <begin position="245"/>
        <end position="263"/>
    </location>
</feature>
<dbReference type="EMBL" id="SACK01000006">
    <property type="protein sequence ID" value="RVU00121.1"/>
    <property type="molecule type" value="Genomic_DNA"/>
</dbReference>
<dbReference type="AlphaFoldDB" id="A0A437MR42"/>
<protein>
    <submittedName>
        <fullName evidence="3">Acyltransferase</fullName>
    </submittedName>
</protein>
<dbReference type="InterPro" id="IPR002656">
    <property type="entry name" value="Acyl_transf_3_dom"/>
</dbReference>
<feature type="transmembrane region" description="Helical" evidence="1">
    <location>
        <begin position="90"/>
        <end position="108"/>
    </location>
</feature>
<evidence type="ECO:0000256" key="1">
    <source>
        <dbReference type="SAM" id="Phobius"/>
    </source>
</evidence>
<reference evidence="3 4" key="1">
    <citation type="submission" date="2019-01" db="EMBL/GenBank/DDBJ databases">
        <authorList>
            <person name="Chen W.-M."/>
        </authorList>
    </citation>
    <scope>NUCLEOTIDE SEQUENCE [LARGE SCALE GENOMIC DNA]</scope>
    <source>
        <strain evidence="3 4">YBJ-36</strain>
    </source>
</reference>
<gene>
    <name evidence="3" type="ORF">EOD41_14270</name>
</gene>
<evidence type="ECO:0000313" key="3">
    <source>
        <dbReference type="EMBL" id="RVU00121.1"/>
    </source>
</evidence>
<dbReference type="InterPro" id="IPR052734">
    <property type="entry name" value="Nod_factor_acetyltransferase"/>
</dbReference>
<keyword evidence="1" id="KW-1133">Transmembrane helix</keyword>
<dbReference type="Proteomes" id="UP000282759">
    <property type="component" value="Unassembled WGS sequence"/>
</dbReference>
<comment type="caution">
    <text evidence="3">The sequence shown here is derived from an EMBL/GenBank/DDBJ whole genome shotgun (WGS) entry which is preliminary data.</text>
</comment>
<dbReference type="PANTHER" id="PTHR37312">
    <property type="entry name" value="MEMBRANE-BOUND ACYLTRANSFERASE YKRP-RELATED"/>
    <property type="match status" value="1"/>
</dbReference>
<keyword evidence="3" id="KW-0808">Transferase</keyword>
<dbReference type="OrthoDB" id="9816048at2"/>
<organism evidence="3 4">
    <name type="scientific">Mucilaginibacter limnophilus</name>
    <dbReference type="NCBI Taxonomy" id="1932778"/>
    <lineage>
        <taxon>Bacteria</taxon>
        <taxon>Pseudomonadati</taxon>
        <taxon>Bacteroidota</taxon>
        <taxon>Sphingobacteriia</taxon>
        <taxon>Sphingobacteriales</taxon>
        <taxon>Sphingobacteriaceae</taxon>
        <taxon>Mucilaginibacter</taxon>
    </lineage>
</organism>
<feature type="transmembrane region" description="Helical" evidence="1">
    <location>
        <begin position="214"/>
        <end position="233"/>
    </location>
</feature>
<name>A0A437MR42_9SPHI</name>
<feature type="transmembrane region" description="Helical" evidence="1">
    <location>
        <begin position="275"/>
        <end position="293"/>
    </location>
</feature>
<evidence type="ECO:0000259" key="2">
    <source>
        <dbReference type="Pfam" id="PF01757"/>
    </source>
</evidence>
<feature type="transmembrane region" description="Helical" evidence="1">
    <location>
        <begin position="305"/>
        <end position="323"/>
    </location>
</feature>
<feature type="transmembrane region" description="Helical" evidence="1">
    <location>
        <begin position="12"/>
        <end position="30"/>
    </location>
</feature>
<keyword evidence="1" id="KW-0812">Transmembrane</keyword>
<keyword evidence="4" id="KW-1185">Reference proteome</keyword>
<feature type="domain" description="Acyltransferase 3" evidence="2">
    <location>
        <begin position="12"/>
        <end position="319"/>
    </location>
</feature>
<dbReference type="GO" id="GO:0016747">
    <property type="term" value="F:acyltransferase activity, transferring groups other than amino-acyl groups"/>
    <property type="evidence" value="ECO:0007669"/>
    <property type="project" value="InterPro"/>
</dbReference>
<keyword evidence="1" id="KW-0472">Membrane</keyword>
<dbReference type="Pfam" id="PF01757">
    <property type="entry name" value="Acyl_transf_3"/>
    <property type="match status" value="1"/>
</dbReference>
<feature type="transmembrane region" description="Helical" evidence="1">
    <location>
        <begin position="50"/>
        <end position="70"/>
    </location>
</feature>
<accession>A0A437MR42</accession>
<dbReference type="RefSeq" id="WP_127706067.1">
    <property type="nucleotide sequence ID" value="NZ_SACK01000006.1"/>
</dbReference>
<feature type="transmembrane region" description="Helical" evidence="1">
    <location>
        <begin position="128"/>
        <end position="147"/>
    </location>
</feature>
<feature type="transmembrane region" description="Helical" evidence="1">
    <location>
        <begin position="159"/>
        <end position="177"/>
    </location>
</feature>
<keyword evidence="3" id="KW-0012">Acyltransferase</keyword>
<feature type="transmembrane region" description="Helical" evidence="1">
    <location>
        <begin position="183"/>
        <end position="202"/>
    </location>
</feature>